<evidence type="ECO:0000313" key="3">
    <source>
        <dbReference type="Proteomes" id="UP000006512"/>
    </source>
</evidence>
<dbReference type="GO" id="GO:0006457">
    <property type="term" value="P:protein folding"/>
    <property type="evidence" value="ECO:0007669"/>
    <property type="project" value="InterPro"/>
</dbReference>
<dbReference type="InterPro" id="IPR008971">
    <property type="entry name" value="HSP40/DnaJ_pept-bd"/>
</dbReference>
<dbReference type="AlphaFoldDB" id="F4QT20"/>
<gene>
    <name evidence="2" type="ORF">ABI_43130</name>
</gene>
<sequence length="266" mass="29078">MARAKKQPKPAVETVEEPTTRAEALVALGLEGKVNDDDVRTAFRTRLKAAHPDIHGGTDALLRRLILARELLMSDSKSAHEHTELLTNLNAHLDEPIRLDISLNQALNGGVALKDVPAWEVSAAHEELTSLTQMKTLKVALPAGLRNGDLLRVPTEGLRAEQVFRVHIDAPDGVRVWGDDLWMTAHIEVRIFAIGGLARIETPHGPRDVAIEKDAPRGSSLCLAGLGLPANGKQAAGNLHVRLEAMMNRVPSYRDALNEFRLKWAS</sequence>
<name>F4QT20_9CAUL</name>
<accession>F4QT20</accession>
<reference evidence="3" key="1">
    <citation type="submission" date="2011-03" db="EMBL/GenBank/DDBJ databases">
        <title>Draft genome sequence of Brevundimonas diminuta.</title>
        <authorList>
            <person name="Brown P.J.B."/>
            <person name="Buechlein A."/>
            <person name="Hemmerich C."/>
            <person name="Brun Y.V."/>
        </authorList>
    </citation>
    <scope>NUCLEOTIDE SEQUENCE [LARGE SCALE GENOMIC DNA]</scope>
    <source>
        <strain evidence="3">C19</strain>
    </source>
</reference>
<dbReference type="Gene3D" id="1.10.287.110">
    <property type="entry name" value="DnaJ domain"/>
    <property type="match status" value="1"/>
</dbReference>
<dbReference type="HOGENOM" id="CLU_1188233_0_0_5"/>
<dbReference type="eggNOG" id="COG0484">
    <property type="taxonomic scope" value="Bacteria"/>
</dbReference>
<dbReference type="OrthoDB" id="7170795at2"/>
<dbReference type="GO" id="GO:0051082">
    <property type="term" value="F:unfolded protein binding"/>
    <property type="evidence" value="ECO:0007669"/>
    <property type="project" value="InterPro"/>
</dbReference>
<dbReference type="SUPFAM" id="SSF46565">
    <property type="entry name" value="Chaperone J-domain"/>
    <property type="match status" value="1"/>
</dbReference>
<evidence type="ECO:0000313" key="2">
    <source>
        <dbReference type="EMBL" id="EGF89890.1"/>
    </source>
</evidence>
<evidence type="ECO:0000259" key="1">
    <source>
        <dbReference type="Pfam" id="PF01556"/>
    </source>
</evidence>
<proteinExistence type="predicted"/>
<dbReference type="InterPro" id="IPR036869">
    <property type="entry name" value="J_dom_sf"/>
</dbReference>
<keyword evidence="3" id="KW-1185">Reference proteome</keyword>
<dbReference type="STRING" id="715226.ABI_43130"/>
<dbReference type="SUPFAM" id="SSF49493">
    <property type="entry name" value="HSP40/DnaJ peptide-binding domain"/>
    <property type="match status" value="1"/>
</dbReference>
<protein>
    <submittedName>
        <fullName evidence="2">DnaJ domain protein</fullName>
    </submittedName>
</protein>
<dbReference type="EMBL" id="GL883080">
    <property type="protein sequence ID" value="EGF89890.1"/>
    <property type="molecule type" value="Genomic_DNA"/>
</dbReference>
<dbReference type="Pfam" id="PF01556">
    <property type="entry name" value="DnaJ_C"/>
    <property type="match status" value="1"/>
</dbReference>
<dbReference type="Gene3D" id="2.60.260.20">
    <property type="entry name" value="Urease metallochaperone UreE, N-terminal domain"/>
    <property type="match status" value="2"/>
</dbReference>
<organism evidence="2 3">
    <name type="scientific">Asticcacaulis biprosthecium C19</name>
    <dbReference type="NCBI Taxonomy" id="715226"/>
    <lineage>
        <taxon>Bacteria</taxon>
        <taxon>Pseudomonadati</taxon>
        <taxon>Pseudomonadota</taxon>
        <taxon>Alphaproteobacteria</taxon>
        <taxon>Caulobacterales</taxon>
        <taxon>Caulobacteraceae</taxon>
        <taxon>Asticcacaulis</taxon>
    </lineage>
</organism>
<dbReference type="InterPro" id="IPR002939">
    <property type="entry name" value="DnaJ_C"/>
</dbReference>
<dbReference type="Proteomes" id="UP000006512">
    <property type="component" value="Unassembled WGS sequence"/>
</dbReference>
<dbReference type="RefSeq" id="WP_006275088.1">
    <property type="nucleotide sequence ID" value="NZ_GL883080.1"/>
</dbReference>
<feature type="domain" description="Chaperone DnaJ C-terminal" evidence="1">
    <location>
        <begin position="98"/>
        <end position="244"/>
    </location>
</feature>